<dbReference type="PANTHER" id="PTHR30629:SF2">
    <property type="entry name" value="PROPHAGE INTEGRASE INTS-RELATED"/>
    <property type="match status" value="1"/>
</dbReference>
<dbReference type="Pfam" id="PF00589">
    <property type="entry name" value="Phage_integrase"/>
    <property type="match status" value="2"/>
</dbReference>
<dbReference type="Proteomes" id="UP000261052">
    <property type="component" value="Unassembled WGS sequence"/>
</dbReference>
<evidence type="ECO:0000256" key="2">
    <source>
        <dbReference type="ARBA" id="ARBA00008857"/>
    </source>
</evidence>
<protein>
    <submittedName>
        <fullName evidence="9">Site-specific integrase</fullName>
    </submittedName>
</protein>
<evidence type="ECO:0000259" key="8">
    <source>
        <dbReference type="PROSITE" id="PS51900"/>
    </source>
</evidence>
<keyword evidence="3" id="KW-0229">DNA integration</keyword>
<evidence type="ECO:0000256" key="5">
    <source>
        <dbReference type="ARBA" id="ARBA00023172"/>
    </source>
</evidence>
<keyword evidence="5" id="KW-0233">DNA recombination</keyword>
<dbReference type="Pfam" id="PF14659">
    <property type="entry name" value="Phage_int_SAM_3"/>
    <property type="match status" value="1"/>
</dbReference>
<dbReference type="CDD" id="cd01189">
    <property type="entry name" value="INT_ICEBs1_C_like"/>
    <property type="match status" value="1"/>
</dbReference>
<dbReference type="InterPro" id="IPR013762">
    <property type="entry name" value="Integrase-like_cat_sf"/>
</dbReference>
<dbReference type="RefSeq" id="WP_117685537.1">
    <property type="nucleotide sequence ID" value="NZ_QSQP01000005.1"/>
</dbReference>
<dbReference type="InterPro" id="IPR010998">
    <property type="entry name" value="Integrase_recombinase_N"/>
</dbReference>
<evidence type="ECO:0000256" key="3">
    <source>
        <dbReference type="ARBA" id="ARBA00022908"/>
    </source>
</evidence>
<gene>
    <name evidence="9" type="ORF">DXD13_04975</name>
</gene>
<dbReference type="AlphaFoldDB" id="A0A3E4M257"/>
<dbReference type="PROSITE" id="PS51898">
    <property type="entry name" value="TYR_RECOMBINASE"/>
    <property type="match status" value="1"/>
</dbReference>
<dbReference type="SUPFAM" id="SSF56349">
    <property type="entry name" value="DNA breaking-rejoining enzymes"/>
    <property type="match status" value="1"/>
</dbReference>
<name>A0A3E4M257_9FIRM</name>
<feature type="domain" description="Core-binding (CB)" evidence="8">
    <location>
        <begin position="65"/>
        <end position="145"/>
    </location>
</feature>
<dbReference type="InterPro" id="IPR002104">
    <property type="entry name" value="Integrase_catalytic"/>
</dbReference>
<dbReference type="GO" id="GO:0015074">
    <property type="term" value="P:DNA integration"/>
    <property type="evidence" value="ECO:0007669"/>
    <property type="project" value="UniProtKB-KW"/>
</dbReference>
<dbReference type="GO" id="GO:0003677">
    <property type="term" value="F:DNA binding"/>
    <property type="evidence" value="ECO:0007669"/>
    <property type="project" value="UniProtKB-UniRule"/>
</dbReference>
<evidence type="ECO:0000256" key="1">
    <source>
        <dbReference type="ARBA" id="ARBA00003283"/>
    </source>
</evidence>
<comment type="similarity">
    <text evidence="2">Belongs to the 'phage' integrase family.</text>
</comment>
<evidence type="ECO:0000259" key="7">
    <source>
        <dbReference type="PROSITE" id="PS51898"/>
    </source>
</evidence>
<evidence type="ECO:0000313" key="9">
    <source>
        <dbReference type="EMBL" id="RGK43777.1"/>
    </source>
</evidence>
<organism evidence="9 10">
    <name type="scientific">Agathobacter rectalis</name>
    <dbReference type="NCBI Taxonomy" id="39491"/>
    <lineage>
        <taxon>Bacteria</taxon>
        <taxon>Bacillati</taxon>
        <taxon>Bacillota</taxon>
        <taxon>Clostridia</taxon>
        <taxon>Lachnospirales</taxon>
        <taxon>Lachnospiraceae</taxon>
        <taxon>Agathobacter</taxon>
    </lineage>
</organism>
<dbReference type="EMBL" id="QSQP01000005">
    <property type="protein sequence ID" value="RGK43777.1"/>
    <property type="molecule type" value="Genomic_DNA"/>
</dbReference>
<dbReference type="PANTHER" id="PTHR30629">
    <property type="entry name" value="PROPHAGE INTEGRASE"/>
    <property type="match status" value="1"/>
</dbReference>
<dbReference type="InterPro" id="IPR044068">
    <property type="entry name" value="CB"/>
</dbReference>
<comment type="function">
    <text evidence="1">Site-specific tyrosine recombinase, which acts by catalyzing the cutting and rejoining of the recombining DNA molecules.</text>
</comment>
<evidence type="ECO:0000313" key="10">
    <source>
        <dbReference type="Proteomes" id="UP000261052"/>
    </source>
</evidence>
<evidence type="ECO:0000256" key="4">
    <source>
        <dbReference type="ARBA" id="ARBA00023125"/>
    </source>
</evidence>
<sequence>MAAKRKRIPRYSKVQINGHEYYKTDIEDADGKRVILYGKTREEVYDKEMAALEQIDNATFRRKSPTVAEYCEKWLLMQSVHIRATTLIDYTSKVRRHIIKELGEKRMADVTLDDIQVALVPVSKKSASVYKSVVILYKSIFRAAKESHVIDTNPTIYLEAKGGGVPQEERQALTDEQVERLLDAIRGLPPYVFVMIGLYAGLRREEILALQWDSVYLDTEAPYLTVRRAWHTEHNRPVILTELKTKAAERNIPLPDRLAECLKETKKKSTSDYVIANQDGEPLSYTQFKRLWQYIVTRTAKPRIARKLVDGKYVKYMLYPELGEKARNNGHVVYSLDFDVTPHMLRHTYITNLIHASVDPKTVQYLAGHESSKITMDIYAKVKYNKPEQLAGVLSGAFAEWDGGEYEAAQS</sequence>
<comment type="caution">
    <text evidence="9">The sequence shown here is derived from an EMBL/GenBank/DDBJ whole genome shotgun (WGS) entry which is preliminary data.</text>
</comment>
<evidence type="ECO:0000256" key="6">
    <source>
        <dbReference type="PROSITE-ProRule" id="PRU01248"/>
    </source>
</evidence>
<dbReference type="Gene3D" id="1.10.443.10">
    <property type="entry name" value="Intergrase catalytic core"/>
    <property type="match status" value="1"/>
</dbReference>
<dbReference type="InterPro" id="IPR004107">
    <property type="entry name" value="Integrase_SAM-like_N"/>
</dbReference>
<dbReference type="InterPro" id="IPR011010">
    <property type="entry name" value="DNA_brk_join_enz"/>
</dbReference>
<proteinExistence type="inferred from homology"/>
<keyword evidence="4 6" id="KW-0238">DNA-binding</keyword>
<dbReference type="InterPro" id="IPR050808">
    <property type="entry name" value="Phage_Integrase"/>
</dbReference>
<dbReference type="Gene3D" id="1.10.150.130">
    <property type="match status" value="1"/>
</dbReference>
<feature type="domain" description="Tyr recombinase" evidence="7">
    <location>
        <begin position="168"/>
        <end position="395"/>
    </location>
</feature>
<accession>A0A3E4M257</accession>
<reference evidence="9 10" key="1">
    <citation type="submission" date="2018-08" db="EMBL/GenBank/DDBJ databases">
        <title>A genome reference for cultivated species of the human gut microbiota.</title>
        <authorList>
            <person name="Zou Y."/>
            <person name="Xue W."/>
            <person name="Luo G."/>
        </authorList>
    </citation>
    <scope>NUCLEOTIDE SEQUENCE [LARGE SCALE GENOMIC DNA]</scope>
    <source>
        <strain evidence="9 10">TF11-15AC</strain>
    </source>
</reference>
<dbReference type="PROSITE" id="PS51900">
    <property type="entry name" value="CB"/>
    <property type="match status" value="1"/>
</dbReference>
<dbReference type="GO" id="GO:0006310">
    <property type="term" value="P:DNA recombination"/>
    <property type="evidence" value="ECO:0007669"/>
    <property type="project" value="UniProtKB-KW"/>
</dbReference>